<feature type="domain" description="HPr kinase/phosphorylase C-terminal" evidence="1">
    <location>
        <begin position="10"/>
        <end position="85"/>
    </location>
</feature>
<sequence>MESEDAPLNLHASCVALDETSGLLITGPSGCGKSTLALTLMGFGAHLVADDRTELRRDGDALIACAPKTISGMVEARGVGLLSATPLSHARIRAVVDLSQSEPNRLPPARETALIGVSIPMLFKVEGPGFAPALIQWLKGGRCV</sequence>
<dbReference type="RefSeq" id="WP_096806432.1">
    <property type="nucleotide sequence ID" value="NZ_CP022196.1"/>
</dbReference>
<gene>
    <name evidence="2" type="ORF">CEW89_14880</name>
</gene>
<protein>
    <submittedName>
        <fullName evidence="2">Serine kinase</fullName>
    </submittedName>
</protein>
<dbReference type="Pfam" id="PF07475">
    <property type="entry name" value="Hpr_kinase_C"/>
    <property type="match status" value="1"/>
</dbReference>
<dbReference type="Gene3D" id="3.40.50.300">
    <property type="entry name" value="P-loop containing nucleotide triphosphate hydrolases"/>
    <property type="match status" value="1"/>
</dbReference>
<dbReference type="EMBL" id="CP022196">
    <property type="protein sequence ID" value="ATG48733.1"/>
    <property type="molecule type" value="Genomic_DNA"/>
</dbReference>
<dbReference type="InterPro" id="IPR011104">
    <property type="entry name" value="Hpr_kin/Pase_C"/>
</dbReference>
<name>A0A291GDV4_9RHOB</name>
<dbReference type="CDD" id="cd01918">
    <property type="entry name" value="HprK_C"/>
    <property type="match status" value="1"/>
</dbReference>
<dbReference type="GO" id="GO:0000155">
    <property type="term" value="F:phosphorelay sensor kinase activity"/>
    <property type="evidence" value="ECO:0007669"/>
    <property type="project" value="InterPro"/>
</dbReference>
<keyword evidence="3" id="KW-1185">Reference proteome</keyword>
<dbReference type="KEGG" id="ceh:CEW89_14880"/>
<dbReference type="SUPFAM" id="SSF53795">
    <property type="entry name" value="PEP carboxykinase-like"/>
    <property type="match status" value="1"/>
</dbReference>
<dbReference type="STRING" id="1758178.GCA_001550095_02119"/>
<evidence type="ECO:0000313" key="2">
    <source>
        <dbReference type="EMBL" id="ATG48733.1"/>
    </source>
</evidence>
<dbReference type="GO" id="GO:0006109">
    <property type="term" value="P:regulation of carbohydrate metabolic process"/>
    <property type="evidence" value="ECO:0007669"/>
    <property type="project" value="InterPro"/>
</dbReference>
<accession>A0A291GDV4</accession>
<reference evidence="2 3" key="1">
    <citation type="submission" date="2017-06" db="EMBL/GenBank/DDBJ databases">
        <title>Celeribacter sp. TSPH2 complete genome sequence.</title>
        <authorList>
            <person name="Woo J.-H."/>
            <person name="Kim H.-S."/>
        </authorList>
    </citation>
    <scope>NUCLEOTIDE SEQUENCE [LARGE SCALE GENOMIC DNA]</scope>
    <source>
        <strain evidence="2 3">TSPH2</strain>
    </source>
</reference>
<evidence type="ECO:0000259" key="1">
    <source>
        <dbReference type="Pfam" id="PF07475"/>
    </source>
</evidence>
<dbReference type="GO" id="GO:0005524">
    <property type="term" value="F:ATP binding"/>
    <property type="evidence" value="ECO:0007669"/>
    <property type="project" value="InterPro"/>
</dbReference>
<dbReference type="InterPro" id="IPR027417">
    <property type="entry name" value="P-loop_NTPase"/>
</dbReference>
<evidence type="ECO:0000313" key="3">
    <source>
        <dbReference type="Proteomes" id="UP000217935"/>
    </source>
</evidence>
<dbReference type="AlphaFoldDB" id="A0A291GDV4"/>
<dbReference type="Proteomes" id="UP000217935">
    <property type="component" value="Chromosome"/>
</dbReference>
<keyword evidence="2" id="KW-0418">Kinase</keyword>
<dbReference type="OrthoDB" id="8326226at2"/>
<proteinExistence type="predicted"/>
<keyword evidence="2" id="KW-0808">Transferase</keyword>
<organism evidence="2 3">
    <name type="scientific">Celeribacter ethanolicus</name>
    <dbReference type="NCBI Taxonomy" id="1758178"/>
    <lineage>
        <taxon>Bacteria</taxon>
        <taxon>Pseudomonadati</taxon>
        <taxon>Pseudomonadota</taxon>
        <taxon>Alphaproteobacteria</taxon>
        <taxon>Rhodobacterales</taxon>
        <taxon>Roseobacteraceae</taxon>
        <taxon>Celeribacter</taxon>
    </lineage>
</organism>